<feature type="binding site" evidence="6">
    <location>
        <position position="199"/>
    </location>
    <ligand>
        <name>Mg(2+)</name>
        <dbReference type="ChEBI" id="CHEBI:18420"/>
        <label>1</label>
    </ligand>
</feature>
<evidence type="ECO:0000256" key="1">
    <source>
        <dbReference type="ARBA" id="ARBA00007092"/>
    </source>
</evidence>
<dbReference type="EMBL" id="RBWX01000014">
    <property type="protein sequence ID" value="RKS84373.1"/>
    <property type="molecule type" value="Genomic_DNA"/>
</dbReference>
<reference evidence="10 12" key="2">
    <citation type="submission" date="2018-10" db="EMBL/GenBank/DDBJ databases">
        <title>Genomic Encyclopedia of Type Strains, Phase IV (KMG-IV): sequencing the most valuable type-strain genomes for metagenomic binning, comparative biology and taxonomic classification.</title>
        <authorList>
            <person name="Goeker M."/>
        </authorList>
    </citation>
    <scope>NUCLEOTIDE SEQUENCE [LARGE SCALE GENOMIC DNA]</scope>
    <source>
        <strain evidence="10 12">DSM 19791</strain>
    </source>
</reference>
<dbReference type="Proteomes" id="UP000276029">
    <property type="component" value="Unassembled WGS sequence"/>
</dbReference>
<dbReference type="GO" id="GO:0004519">
    <property type="term" value="F:endonuclease activity"/>
    <property type="evidence" value="ECO:0007669"/>
    <property type="project" value="InterPro"/>
</dbReference>
<dbReference type="Pfam" id="PF03372">
    <property type="entry name" value="Exo_endo_phos"/>
    <property type="match status" value="1"/>
</dbReference>
<feature type="domain" description="Endonuclease/exonuclease/phosphatase" evidence="8">
    <location>
        <begin position="56"/>
        <end position="303"/>
    </location>
</feature>
<feature type="active site" description="Proton acceptor" evidence="5">
    <location>
        <position position="303"/>
    </location>
</feature>
<evidence type="ECO:0000256" key="2">
    <source>
        <dbReference type="ARBA" id="ARBA00022723"/>
    </source>
</evidence>
<organism evidence="9 11">
    <name type="scientific">Sphingosinicella microcystinivorans</name>
    <dbReference type="NCBI Taxonomy" id="335406"/>
    <lineage>
        <taxon>Bacteria</taxon>
        <taxon>Pseudomonadati</taxon>
        <taxon>Pseudomonadota</taxon>
        <taxon>Alphaproteobacteria</taxon>
        <taxon>Sphingomonadales</taxon>
        <taxon>Sphingosinicellaceae</taxon>
        <taxon>Sphingosinicella</taxon>
    </lineage>
</organism>
<dbReference type="PROSITE" id="PS51435">
    <property type="entry name" value="AP_NUCLEASE_F1_4"/>
    <property type="match status" value="1"/>
</dbReference>
<comment type="similarity">
    <text evidence="1">Belongs to the DNA repair enzymes AP/ExoA family.</text>
</comment>
<gene>
    <name evidence="9" type="primary">xthA3</name>
    <name evidence="10" type="ORF">DFR51_3711</name>
    <name evidence="9" type="ORF">SmB9_07480</name>
</gene>
<evidence type="ECO:0000259" key="8">
    <source>
        <dbReference type="Pfam" id="PF03372"/>
    </source>
</evidence>
<dbReference type="SUPFAM" id="SSF56219">
    <property type="entry name" value="DNase I-like"/>
    <property type="match status" value="1"/>
</dbReference>
<dbReference type="NCBIfam" id="TIGR00633">
    <property type="entry name" value="xth"/>
    <property type="match status" value="1"/>
</dbReference>
<dbReference type="InterPro" id="IPR036691">
    <property type="entry name" value="Endo/exonu/phosph_ase_sf"/>
</dbReference>
<dbReference type="GO" id="GO:0046872">
    <property type="term" value="F:metal ion binding"/>
    <property type="evidence" value="ECO:0007669"/>
    <property type="project" value="UniProtKB-KW"/>
</dbReference>
<dbReference type="Proteomes" id="UP000275727">
    <property type="component" value="Chromosome"/>
</dbReference>
<dbReference type="InterPro" id="IPR037493">
    <property type="entry name" value="ExoIII-like"/>
</dbReference>
<dbReference type="Gene3D" id="3.60.10.10">
    <property type="entry name" value="Endonuclease/exonuclease/phosphatase"/>
    <property type="match status" value="1"/>
</dbReference>
<dbReference type="CDD" id="cd09086">
    <property type="entry name" value="ExoIII-like_AP-endo"/>
    <property type="match status" value="1"/>
</dbReference>
<evidence type="ECO:0000256" key="6">
    <source>
        <dbReference type="PIRSR" id="PIRSR604808-2"/>
    </source>
</evidence>
<dbReference type="PANTHER" id="PTHR43250">
    <property type="entry name" value="EXODEOXYRIBONUCLEASE III"/>
    <property type="match status" value="1"/>
</dbReference>
<feature type="binding site" evidence="6">
    <location>
        <position position="201"/>
    </location>
    <ligand>
        <name>Mg(2+)</name>
        <dbReference type="ChEBI" id="CHEBI:18420"/>
        <label>1</label>
    </ligand>
</feature>
<evidence type="ECO:0000313" key="10">
    <source>
        <dbReference type="EMBL" id="RKS84373.1"/>
    </source>
</evidence>
<feature type="site" description="Important for catalytic activity" evidence="7">
    <location>
        <position position="273"/>
    </location>
</feature>
<feature type="binding site" evidence="6">
    <location>
        <position position="59"/>
    </location>
    <ligand>
        <name>Mg(2+)</name>
        <dbReference type="ChEBI" id="CHEBI:18420"/>
        <label>1</label>
    </ligand>
</feature>
<feature type="site" description="Transition state stabilizer" evidence="7">
    <location>
        <position position="201"/>
    </location>
</feature>
<dbReference type="GO" id="GO:0008311">
    <property type="term" value="F:double-stranded DNA 3'-5' DNA exonuclease activity"/>
    <property type="evidence" value="ECO:0007669"/>
    <property type="project" value="InterPro"/>
</dbReference>
<comment type="cofactor">
    <cofactor evidence="6">
        <name>Mg(2+)</name>
        <dbReference type="ChEBI" id="CHEBI:18420"/>
    </cofactor>
    <cofactor evidence="6">
        <name>Mn(2+)</name>
        <dbReference type="ChEBI" id="CHEBI:29035"/>
    </cofactor>
    <text evidence="6">Probably binds two magnesium or manganese ions per subunit.</text>
</comment>
<feature type="binding site" evidence="6">
    <location>
        <position position="302"/>
    </location>
    <ligand>
        <name>Mg(2+)</name>
        <dbReference type="ChEBI" id="CHEBI:18420"/>
        <label>1</label>
    </ligand>
</feature>
<accession>A0AAD1D3N6</accession>
<name>A0AAD1D3N6_SPHMI</name>
<feature type="active site" evidence="5">
    <location>
        <position position="157"/>
    </location>
</feature>
<dbReference type="PANTHER" id="PTHR43250:SF2">
    <property type="entry name" value="EXODEOXYRIBONUCLEASE III"/>
    <property type="match status" value="1"/>
</dbReference>
<dbReference type="AlphaFoldDB" id="A0AAD1D3N6"/>
<dbReference type="KEGG" id="smic:SmB9_07480"/>
<dbReference type="InterPro" id="IPR004808">
    <property type="entry name" value="AP_endonuc_1"/>
</dbReference>
<dbReference type="PROSITE" id="PS00726">
    <property type="entry name" value="AP_NUCLEASE_F1_1"/>
    <property type="match status" value="1"/>
</dbReference>
<dbReference type="InterPro" id="IPR005135">
    <property type="entry name" value="Endo/exonuclease/phosphatase"/>
</dbReference>
<dbReference type="GO" id="GO:0006281">
    <property type="term" value="P:DNA repair"/>
    <property type="evidence" value="ECO:0007669"/>
    <property type="project" value="InterPro"/>
</dbReference>
<feature type="active site" description="Proton donor/acceptor" evidence="5">
    <location>
        <position position="199"/>
    </location>
</feature>
<dbReference type="InterPro" id="IPR020847">
    <property type="entry name" value="AP_endonuclease_F1_BS"/>
</dbReference>
<dbReference type="GO" id="GO:0003677">
    <property type="term" value="F:DNA binding"/>
    <property type="evidence" value="ECO:0007669"/>
    <property type="project" value="InterPro"/>
</dbReference>
<evidence type="ECO:0000256" key="4">
    <source>
        <dbReference type="ARBA" id="ARBA00022842"/>
    </source>
</evidence>
<keyword evidence="12" id="KW-1185">Reference proteome</keyword>
<keyword evidence="6" id="KW-0464">Manganese</keyword>
<evidence type="ECO:0000313" key="12">
    <source>
        <dbReference type="Proteomes" id="UP000276029"/>
    </source>
</evidence>
<feature type="binding site" evidence="6">
    <location>
        <position position="303"/>
    </location>
    <ligand>
        <name>Mg(2+)</name>
        <dbReference type="ChEBI" id="CHEBI:18420"/>
        <label>1</label>
    </ligand>
</feature>
<sequence length="312" mass="35167">MFGICPLLPGPAADLRDERKKGPRLHLEGGGLRISEALPVGAGLAKPLAMSRLKIASWNINSVRIRLPIIAQLVKDESPDIICLQETKAQNADFPLAAIQRMGYPHVILNGQRMHHGVATLSKLPLVEERRFDWQDNGEARHIGVRLPSGILLENVYVPAGGDIPDRTLNPKFGQKLDFVQRMTRWSERLRDPTIILGDFNIAPLECDVWSHKALLDVVSHTPIEVDALTGLMQSHDWVDMARTLVPAPQRLYTWWSYRNKDHTVNDRGRRLDHVWVSPAMKDTLAGFRVLEPARSWEKPSDHIPLIAEFAL</sequence>
<evidence type="ECO:0000313" key="11">
    <source>
        <dbReference type="Proteomes" id="UP000275727"/>
    </source>
</evidence>
<dbReference type="EMBL" id="AP018711">
    <property type="protein sequence ID" value="BBE33090.1"/>
    <property type="molecule type" value="Genomic_DNA"/>
</dbReference>
<reference evidence="9 11" key="1">
    <citation type="submission" date="2018-06" db="EMBL/GenBank/DDBJ databases">
        <title>Complete Genome Sequence of the Microcystin-Degrading Bacterium Sphingosinicella microcystinivorans Strain B-9.</title>
        <authorList>
            <person name="Jin H."/>
            <person name="Nishizawa T."/>
            <person name="Guo Y."/>
            <person name="Nishizawa A."/>
            <person name="Park H."/>
            <person name="Kato H."/>
            <person name="Tsuji K."/>
            <person name="Harada K."/>
        </authorList>
    </citation>
    <scope>NUCLEOTIDE SEQUENCE [LARGE SCALE GENOMIC DNA]</scope>
    <source>
        <strain evidence="9 11">B9</strain>
    </source>
</reference>
<evidence type="ECO:0000313" key="9">
    <source>
        <dbReference type="EMBL" id="BBE33090.1"/>
    </source>
</evidence>
<feature type="binding site" evidence="6">
    <location>
        <position position="86"/>
    </location>
    <ligand>
        <name>Mg(2+)</name>
        <dbReference type="ChEBI" id="CHEBI:18420"/>
        <label>1</label>
    </ligand>
</feature>
<keyword evidence="4 6" id="KW-0460">Magnesium</keyword>
<protein>
    <submittedName>
        <fullName evidence="9">Exodeoxyribonuclease III</fullName>
    </submittedName>
    <submittedName>
        <fullName evidence="10">Exodeoxyribonuclease-3</fullName>
    </submittedName>
</protein>
<evidence type="ECO:0000256" key="5">
    <source>
        <dbReference type="PIRSR" id="PIRSR604808-1"/>
    </source>
</evidence>
<evidence type="ECO:0000256" key="3">
    <source>
        <dbReference type="ARBA" id="ARBA00022801"/>
    </source>
</evidence>
<keyword evidence="2 6" id="KW-0479">Metal-binding</keyword>
<keyword evidence="3" id="KW-0378">Hydrolase</keyword>
<proteinExistence type="inferred from homology"/>
<feature type="site" description="Interaction with DNA substrate" evidence="7">
    <location>
        <position position="303"/>
    </location>
</feature>
<evidence type="ECO:0000256" key="7">
    <source>
        <dbReference type="PIRSR" id="PIRSR604808-3"/>
    </source>
</evidence>